<evidence type="ECO:0000256" key="1">
    <source>
        <dbReference type="SAM" id="MobiDB-lite"/>
    </source>
</evidence>
<sequence length="130" mass="13955">MELWLANTFLPLLLLIWLPVGTASQMVKPVTTVQLEIGSENLTAAPVTGTEDLTYANLKFEKKGTTSASSVIYTEIKPLQQKQSGGDGSAASTEVDVSPKEDKNDTGHCVANMVFRKSLVLDVLGGTCWP</sequence>
<accession>A0A218V6S5</accession>
<keyword evidence="4" id="KW-1185">Reference proteome</keyword>
<organism evidence="3 4">
    <name type="scientific">Lonchura striata</name>
    <name type="common">white-rumped munia</name>
    <dbReference type="NCBI Taxonomy" id="40157"/>
    <lineage>
        <taxon>Eukaryota</taxon>
        <taxon>Metazoa</taxon>
        <taxon>Chordata</taxon>
        <taxon>Craniata</taxon>
        <taxon>Vertebrata</taxon>
        <taxon>Euteleostomi</taxon>
        <taxon>Archelosauria</taxon>
        <taxon>Archosauria</taxon>
        <taxon>Dinosauria</taxon>
        <taxon>Saurischia</taxon>
        <taxon>Theropoda</taxon>
        <taxon>Coelurosauria</taxon>
        <taxon>Aves</taxon>
        <taxon>Neognathae</taxon>
        <taxon>Neoaves</taxon>
        <taxon>Telluraves</taxon>
        <taxon>Australaves</taxon>
        <taxon>Passeriformes</taxon>
        <taxon>Passeroidea</taxon>
        <taxon>Estrildidae</taxon>
        <taxon>Estrildinae</taxon>
        <taxon>Lonchura</taxon>
    </lineage>
</organism>
<dbReference type="AlphaFoldDB" id="A0A218V6S5"/>
<feature type="region of interest" description="Disordered" evidence="1">
    <location>
        <begin position="79"/>
        <end position="104"/>
    </location>
</feature>
<gene>
    <name evidence="3" type="ORF">RLOC_00000335</name>
</gene>
<dbReference type="Proteomes" id="UP000197619">
    <property type="component" value="Unassembled WGS sequence"/>
</dbReference>
<reference evidence="3 4" key="1">
    <citation type="submission" date="2017-05" db="EMBL/GenBank/DDBJ databases">
        <title>Genome of assembly of the Bengalese finch, Lonchura striata domestica.</title>
        <authorList>
            <person name="Colquitt B.M."/>
            <person name="Brainard M.S."/>
        </authorList>
    </citation>
    <scope>NUCLEOTIDE SEQUENCE [LARGE SCALE GENOMIC DNA]</scope>
    <source>
        <strain evidence="3">White83orange57</strain>
    </source>
</reference>
<feature type="chain" id="PRO_5012826759" evidence="2">
    <location>
        <begin position="24"/>
        <end position="130"/>
    </location>
</feature>
<evidence type="ECO:0000313" key="4">
    <source>
        <dbReference type="Proteomes" id="UP000197619"/>
    </source>
</evidence>
<evidence type="ECO:0000313" key="3">
    <source>
        <dbReference type="EMBL" id="OWK61666.1"/>
    </source>
</evidence>
<feature type="signal peptide" evidence="2">
    <location>
        <begin position="1"/>
        <end position="23"/>
    </location>
</feature>
<dbReference type="EMBL" id="MUZQ01000037">
    <property type="protein sequence ID" value="OWK61666.1"/>
    <property type="molecule type" value="Genomic_DNA"/>
</dbReference>
<comment type="caution">
    <text evidence="3">The sequence shown here is derived from an EMBL/GenBank/DDBJ whole genome shotgun (WGS) entry which is preliminary data.</text>
</comment>
<proteinExistence type="predicted"/>
<evidence type="ECO:0000256" key="2">
    <source>
        <dbReference type="SAM" id="SignalP"/>
    </source>
</evidence>
<protein>
    <submittedName>
        <fullName evidence="3">Uncharacterized protein</fullName>
    </submittedName>
</protein>
<name>A0A218V6S5_9PASE</name>
<keyword evidence="2" id="KW-0732">Signal</keyword>